<accession>D9PG56</accession>
<feature type="non-terminal residue" evidence="1">
    <location>
        <position position="95"/>
    </location>
</feature>
<gene>
    <name evidence="1" type="ORF">LDC_0503</name>
</gene>
<dbReference type="EMBL" id="ADZX01000181">
    <property type="protein sequence ID" value="EFK97459.1"/>
    <property type="molecule type" value="Genomic_DNA"/>
</dbReference>
<comment type="caution">
    <text evidence="1">The sequence shown here is derived from an EMBL/GenBank/DDBJ whole genome shotgun (WGS) entry which is preliminary data.</text>
</comment>
<sequence>MAIHNAVELAEYVRDYRDQDANTLTDAACVQFVKAVEGAINRALRDHPRMRVRRSWALGSGDNVIPVPADMLSLLDVKIEGVRLDQYPAALEERA</sequence>
<protein>
    <submittedName>
        <fullName evidence="1">Uncharacterized protein</fullName>
    </submittedName>
</protein>
<evidence type="ECO:0000313" key="1">
    <source>
        <dbReference type="EMBL" id="EFK97459.1"/>
    </source>
</evidence>
<reference evidence="1" key="2">
    <citation type="journal article" date="2011" name="Microb. Ecol.">
        <title>Taxonomic and Functional Metagenomic Profiling of the Microbial Community in the Anoxic Sediment of a Sub-saline Shallow Lake (Laguna de Carrizo, Central Spain).</title>
        <authorList>
            <person name="Ferrer M."/>
            <person name="Guazzaroni M.E."/>
            <person name="Richter M."/>
            <person name="Garcia-Salamanca A."/>
            <person name="Yarza P."/>
            <person name="Suarez-Suarez A."/>
            <person name="Solano J."/>
            <person name="Alcaide M."/>
            <person name="van Dillewijn P."/>
            <person name="Molina-Henares M.A."/>
            <person name="Lopez-Cortes N."/>
            <person name="Al-Ramahi Y."/>
            <person name="Guerrero C."/>
            <person name="Acosta A."/>
            <person name="de Eugenio L.I."/>
            <person name="Martinez V."/>
            <person name="Marques S."/>
            <person name="Rojo F."/>
            <person name="Santero E."/>
            <person name="Genilloud O."/>
            <person name="Perez-Perez J."/>
            <person name="Rossello-Mora R."/>
            <person name="Ramos J.L."/>
        </authorList>
    </citation>
    <scope>NUCLEOTIDE SEQUENCE</scope>
</reference>
<proteinExistence type="predicted"/>
<name>D9PG56_9ZZZZ</name>
<dbReference type="Pfam" id="PF24175">
    <property type="entry name" value="SU10_adaptor"/>
    <property type="match status" value="1"/>
</dbReference>
<reference evidence="1" key="1">
    <citation type="submission" date="2010-07" db="EMBL/GenBank/DDBJ databases">
        <authorList>
            <consortium name="CONSOLIDER consortium CSD2007-00005"/>
            <person name="Guazzaroni M.-E."/>
            <person name="Richter M."/>
            <person name="Garcia-Salamanca A."/>
            <person name="Yarza P."/>
            <person name="Ferrer M."/>
        </authorList>
    </citation>
    <scope>NUCLEOTIDE SEQUENCE</scope>
</reference>
<dbReference type="AlphaFoldDB" id="D9PG56"/>
<dbReference type="InterPro" id="IPR056209">
    <property type="entry name" value="SU10_adaptor"/>
</dbReference>
<organism evidence="1">
    <name type="scientific">sediment metagenome</name>
    <dbReference type="NCBI Taxonomy" id="749907"/>
    <lineage>
        <taxon>unclassified sequences</taxon>
        <taxon>metagenomes</taxon>
        <taxon>ecological metagenomes</taxon>
    </lineage>
</organism>